<evidence type="ECO:0000313" key="1">
    <source>
        <dbReference type="EMBL" id="MBB3205238.1"/>
    </source>
</evidence>
<dbReference type="Proteomes" id="UP000536179">
    <property type="component" value="Unassembled WGS sequence"/>
</dbReference>
<name>A0A7W5H4J7_9BACT</name>
<sequence>MSDPPVIGAKRTSLLARVEGMLISLRKYGFFGLRES</sequence>
<keyword evidence="2" id="KW-1185">Reference proteome</keyword>
<protein>
    <submittedName>
        <fullName evidence="1">Uncharacterized protein</fullName>
    </submittedName>
</protein>
<organism evidence="1 2">
    <name type="scientific">Aporhodopirellula rubra</name>
    <dbReference type="NCBI Taxonomy" id="980271"/>
    <lineage>
        <taxon>Bacteria</taxon>
        <taxon>Pseudomonadati</taxon>
        <taxon>Planctomycetota</taxon>
        <taxon>Planctomycetia</taxon>
        <taxon>Pirellulales</taxon>
        <taxon>Pirellulaceae</taxon>
        <taxon>Aporhodopirellula</taxon>
    </lineage>
</organism>
<accession>A0A7W5H4J7</accession>
<reference evidence="1 2" key="1">
    <citation type="submission" date="2020-08" db="EMBL/GenBank/DDBJ databases">
        <title>Genomic Encyclopedia of Type Strains, Phase III (KMG-III): the genomes of soil and plant-associated and newly described type strains.</title>
        <authorList>
            <person name="Whitman W."/>
        </authorList>
    </citation>
    <scope>NUCLEOTIDE SEQUENCE [LARGE SCALE GENOMIC DNA]</scope>
    <source>
        <strain evidence="1 2">CECT 8075</strain>
    </source>
</reference>
<evidence type="ECO:0000313" key="2">
    <source>
        <dbReference type="Proteomes" id="UP000536179"/>
    </source>
</evidence>
<dbReference type="AlphaFoldDB" id="A0A7W5H4J7"/>
<gene>
    <name evidence="1" type="ORF">FHS27_001038</name>
</gene>
<comment type="caution">
    <text evidence="1">The sequence shown here is derived from an EMBL/GenBank/DDBJ whole genome shotgun (WGS) entry which is preliminary data.</text>
</comment>
<dbReference type="EMBL" id="JACHXU010000003">
    <property type="protein sequence ID" value="MBB3205238.1"/>
    <property type="molecule type" value="Genomic_DNA"/>
</dbReference>
<proteinExistence type="predicted"/>